<accession>A0A850RAQ3</accession>
<dbReference type="AlphaFoldDB" id="A0A850RAQ3"/>
<dbReference type="SMART" id="SM00998">
    <property type="entry name" value="ADSL_C"/>
    <property type="match status" value="1"/>
</dbReference>
<evidence type="ECO:0000313" key="3">
    <source>
        <dbReference type="EMBL" id="NVY96416.1"/>
    </source>
</evidence>
<dbReference type="EMBL" id="JABZEC010000003">
    <property type="protein sequence ID" value="NVY96416.1"/>
    <property type="molecule type" value="Genomic_DNA"/>
</dbReference>
<dbReference type="PANTHER" id="PTHR43172">
    <property type="entry name" value="ADENYLOSUCCINATE LYASE"/>
    <property type="match status" value="1"/>
</dbReference>
<dbReference type="Gene3D" id="1.20.200.10">
    <property type="entry name" value="Fumarase/aspartase (Central domain)"/>
    <property type="match status" value="1"/>
</dbReference>
<keyword evidence="4" id="KW-1185">Reference proteome</keyword>
<dbReference type="InterPro" id="IPR022761">
    <property type="entry name" value="Fumarate_lyase_N"/>
</dbReference>
<evidence type="ECO:0000313" key="4">
    <source>
        <dbReference type="Proteomes" id="UP000563523"/>
    </source>
</evidence>
<keyword evidence="3" id="KW-0413">Isomerase</keyword>
<proteinExistence type="predicted"/>
<dbReference type="Pfam" id="PF00206">
    <property type="entry name" value="Lyase_1"/>
    <property type="match status" value="1"/>
</dbReference>
<dbReference type="GO" id="GO:0070626">
    <property type="term" value="F:(S)-2-(5-amino-1-(5-phospho-D-ribosyl)imidazole-4-carboxamido) succinate lyase (fumarate-forming) activity"/>
    <property type="evidence" value="ECO:0007669"/>
    <property type="project" value="TreeGrafter"/>
</dbReference>
<evidence type="ECO:0000256" key="1">
    <source>
        <dbReference type="ARBA" id="ARBA00023239"/>
    </source>
</evidence>
<feature type="domain" description="Adenylosuccinate lyase C-terminal" evidence="2">
    <location>
        <begin position="366"/>
        <end position="443"/>
    </location>
</feature>
<comment type="caution">
    <text evidence="3">The sequence shown here is derived from an EMBL/GenBank/DDBJ whole genome shotgun (WGS) entry which is preliminary data.</text>
</comment>
<evidence type="ECO:0000259" key="2">
    <source>
        <dbReference type="SMART" id="SM00998"/>
    </source>
</evidence>
<name>A0A850RAQ3_9LACO</name>
<keyword evidence="1" id="KW-0456">Lyase</keyword>
<reference evidence="3 4" key="1">
    <citation type="submission" date="2020-06" db="EMBL/GenBank/DDBJ databases">
        <authorList>
            <person name="Kang J."/>
        </authorList>
    </citation>
    <scope>NUCLEOTIDE SEQUENCE [LARGE SCALE GENOMIC DNA]</scope>
    <source>
        <strain evidence="3 4">DCY120</strain>
    </source>
</reference>
<gene>
    <name evidence="3" type="ORF">HU830_04420</name>
</gene>
<dbReference type="GO" id="GO:0005829">
    <property type="term" value="C:cytosol"/>
    <property type="evidence" value="ECO:0007669"/>
    <property type="project" value="TreeGrafter"/>
</dbReference>
<dbReference type="InterPro" id="IPR008948">
    <property type="entry name" value="L-Aspartase-like"/>
</dbReference>
<sequence>MAGGEMLSSIFNQNEYSTAAMRAVWTDESRLRCICRCETALAQAMASQQLIPAAAAQEIAQVLQPKTFNLRKLRLSVARRGHYLAGLMAYVQPRFQNGGEQYLHQGAASEDIEDTAYVLQLQAAHPILIRYLEIVIKRLAQLTRRYQSSLTACVTHRIYGSYTTLGFKLGIFLNEYEHLLTALEKQTQQTFCGSLANADGLSQMIGPQYQAVEAKFCELLGLGVPEMYWHTQRERFVDYTHLVTEIAQVGGRLGQELLYMSQTLVREFQEPYAPERQGSTVIPTSRCPYLCESVVNLSKVIRNEMTLMYEQMQVHGDKDTTVWRNLYVALPEIMMYLSGQLNYLGTLLNKGQFNLEQMRANLDRDDGTMYSGAIMNALTPHVGRRQAHAYLYQARLTAEAQGISLRTSILQSPEITQVLSAEQLTDIMTPQVERIPNAVTKVDQILQLFQEHHQQLFQEVFN</sequence>
<dbReference type="SUPFAM" id="SSF48557">
    <property type="entry name" value="L-aspartase-like"/>
    <property type="match status" value="1"/>
</dbReference>
<protein>
    <submittedName>
        <fullName evidence="3">3-carboxy-cis,cis-muconate cycloisomerase</fullName>
    </submittedName>
</protein>
<dbReference type="GO" id="GO:0004018">
    <property type="term" value="F:N6-(1,2-dicarboxyethyl)AMP AMP-lyase (fumarate-forming) activity"/>
    <property type="evidence" value="ECO:0007669"/>
    <property type="project" value="TreeGrafter"/>
</dbReference>
<dbReference type="GO" id="GO:0044208">
    <property type="term" value="P:'de novo' AMP biosynthetic process"/>
    <property type="evidence" value="ECO:0007669"/>
    <property type="project" value="TreeGrafter"/>
</dbReference>
<dbReference type="PANTHER" id="PTHR43172:SF1">
    <property type="entry name" value="ADENYLOSUCCINATE LYASE"/>
    <property type="match status" value="1"/>
</dbReference>
<dbReference type="Gene3D" id="1.10.40.30">
    <property type="entry name" value="Fumarase/aspartase (C-terminal domain)"/>
    <property type="match status" value="1"/>
</dbReference>
<dbReference type="InterPro" id="IPR019468">
    <property type="entry name" value="AdenyloSucc_lyase_C"/>
</dbReference>
<dbReference type="Proteomes" id="UP000563523">
    <property type="component" value="Unassembled WGS sequence"/>
</dbReference>
<dbReference type="Pfam" id="PF10397">
    <property type="entry name" value="ADSL_C"/>
    <property type="match status" value="1"/>
</dbReference>
<dbReference type="RefSeq" id="WP_176942576.1">
    <property type="nucleotide sequence ID" value="NZ_JABZEC010000003.1"/>
</dbReference>
<organism evidence="3 4">
    <name type="scientific">Bombilactobacillus apium</name>
    <dbReference type="NCBI Taxonomy" id="2675299"/>
    <lineage>
        <taxon>Bacteria</taxon>
        <taxon>Bacillati</taxon>
        <taxon>Bacillota</taxon>
        <taxon>Bacilli</taxon>
        <taxon>Lactobacillales</taxon>
        <taxon>Lactobacillaceae</taxon>
        <taxon>Bombilactobacillus</taxon>
    </lineage>
</organism>
<dbReference type="GO" id="GO:0016853">
    <property type="term" value="F:isomerase activity"/>
    <property type="evidence" value="ECO:0007669"/>
    <property type="project" value="UniProtKB-KW"/>
</dbReference>